<keyword evidence="2" id="KW-1185">Reference proteome</keyword>
<reference evidence="1 2" key="1">
    <citation type="submission" date="2014-10" db="EMBL/GenBank/DDBJ databases">
        <title>Draft genome of the hookworm Ancylostoma caninum.</title>
        <authorList>
            <person name="Mitreva M."/>
        </authorList>
    </citation>
    <scope>NUCLEOTIDE SEQUENCE [LARGE SCALE GENOMIC DNA]</scope>
    <source>
        <strain evidence="1 2">Baltimore</strain>
    </source>
</reference>
<sequence>MPNITNFVNNATTKWRANLTSGSMKKRTEVGCNFYAGYIYTLVCAFA</sequence>
<dbReference type="Pfam" id="PF17641">
    <property type="entry name" value="ASPRs"/>
    <property type="match status" value="1"/>
</dbReference>
<protein>
    <recommendedName>
        <fullName evidence="3">SCP domain-containing protein</fullName>
    </recommendedName>
</protein>
<dbReference type="AlphaFoldDB" id="A0A368GR51"/>
<evidence type="ECO:0000313" key="2">
    <source>
        <dbReference type="Proteomes" id="UP000252519"/>
    </source>
</evidence>
<evidence type="ECO:0000313" key="1">
    <source>
        <dbReference type="EMBL" id="RCN46843.1"/>
    </source>
</evidence>
<dbReference type="EMBL" id="JOJR01000072">
    <property type="protein sequence ID" value="RCN46843.1"/>
    <property type="molecule type" value="Genomic_DNA"/>
</dbReference>
<dbReference type="InterPro" id="IPR035109">
    <property type="entry name" value="ASPR"/>
</dbReference>
<dbReference type="Proteomes" id="UP000252519">
    <property type="component" value="Unassembled WGS sequence"/>
</dbReference>
<evidence type="ECO:0008006" key="3">
    <source>
        <dbReference type="Google" id="ProtNLM"/>
    </source>
</evidence>
<gene>
    <name evidence="1" type="ORF">ANCCAN_07162</name>
</gene>
<accession>A0A368GR51</accession>
<proteinExistence type="predicted"/>
<comment type="caution">
    <text evidence="1">The sequence shown here is derived from an EMBL/GenBank/DDBJ whole genome shotgun (WGS) entry which is preliminary data.</text>
</comment>
<name>A0A368GR51_ANCCA</name>
<organism evidence="1 2">
    <name type="scientific">Ancylostoma caninum</name>
    <name type="common">Dog hookworm</name>
    <dbReference type="NCBI Taxonomy" id="29170"/>
    <lineage>
        <taxon>Eukaryota</taxon>
        <taxon>Metazoa</taxon>
        <taxon>Ecdysozoa</taxon>
        <taxon>Nematoda</taxon>
        <taxon>Chromadorea</taxon>
        <taxon>Rhabditida</taxon>
        <taxon>Rhabditina</taxon>
        <taxon>Rhabditomorpha</taxon>
        <taxon>Strongyloidea</taxon>
        <taxon>Ancylostomatidae</taxon>
        <taxon>Ancylostomatinae</taxon>
        <taxon>Ancylostoma</taxon>
    </lineage>
</organism>